<keyword evidence="3" id="KW-1185">Reference proteome</keyword>
<organism evidence="2 3">
    <name type="scientific">Varunaivibrio sulfuroxidans</name>
    <dbReference type="NCBI Taxonomy" id="1773489"/>
    <lineage>
        <taxon>Bacteria</taxon>
        <taxon>Pseudomonadati</taxon>
        <taxon>Pseudomonadota</taxon>
        <taxon>Alphaproteobacteria</taxon>
        <taxon>Rhodospirillales</taxon>
        <taxon>Magnetovibrionaceae</taxon>
        <taxon>Varunaivibrio</taxon>
    </lineage>
</organism>
<dbReference type="Gene3D" id="3.40.50.150">
    <property type="entry name" value="Vaccinia Virus protein VP39"/>
    <property type="match status" value="1"/>
</dbReference>
<feature type="domain" description="Methyltransferase" evidence="1">
    <location>
        <begin position="39"/>
        <end position="132"/>
    </location>
</feature>
<dbReference type="InterPro" id="IPR029063">
    <property type="entry name" value="SAM-dependent_MTases_sf"/>
</dbReference>
<dbReference type="GO" id="GO:0008168">
    <property type="term" value="F:methyltransferase activity"/>
    <property type="evidence" value="ECO:0007669"/>
    <property type="project" value="UniProtKB-KW"/>
</dbReference>
<dbReference type="GO" id="GO:0032259">
    <property type="term" value="P:methylation"/>
    <property type="evidence" value="ECO:0007669"/>
    <property type="project" value="UniProtKB-KW"/>
</dbReference>
<keyword evidence="2" id="KW-0808">Transferase</keyword>
<keyword evidence="2" id="KW-0489">Methyltransferase</keyword>
<protein>
    <submittedName>
        <fullName evidence="2">Methyltransferase family protein</fullName>
    </submittedName>
</protein>
<accession>A0A4R3JE47</accession>
<name>A0A4R3JE47_9PROT</name>
<dbReference type="CDD" id="cd02440">
    <property type="entry name" value="AdoMet_MTases"/>
    <property type="match status" value="1"/>
</dbReference>
<dbReference type="AlphaFoldDB" id="A0A4R3JE47"/>
<gene>
    <name evidence="2" type="ORF">EDD55_102184</name>
</gene>
<dbReference type="Proteomes" id="UP000295304">
    <property type="component" value="Unassembled WGS sequence"/>
</dbReference>
<dbReference type="OrthoDB" id="9786503at2"/>
<reference evidence="2 3" key="1">
    <citation type="submission" date="2019-03" db="EMBL/GenBank/DDBJ databases">
        <title>Genomic Encyclopedia of Type Strains, Phase IV (KMG-IV): sequencing the most valuable type-strain genomes for metagenomic binning, comparative biology and taxonomic classification.</title>
        <authorList>
            <person name="Goeker M."/>
        </authorList>
    </citation>
    <scope>NUCLEOTIDE SEQUENCE [LARGE SCALE GENOMIC DNA]</scope>
    <source>
        <strain evidence="2 3">DSM 101688</strain>
    </source>
</reference>
<dbReference type="EMBL" id="SLZW01000002">
    <property type="protein sequence ID" value="TCS64142.1"/>
    <property type="molecule type" value="Genomic_DNA"/>
</dbReference>
<evidence type="ECO:0000313" key="3">
    <source>
        <dbReference type="Proteomes" id="UP000295304"/>
    </source>
</evidence>
<dbReference type="RefSeq" id="WP_132938106.1">
    <property type="nucleotide sequence ID" value="NZ_CP119676.1"/>
</dbReference>
<dbReference type="Pfam" id="PF13649">
    <property type="entry name" value="Methyltransf_25"/>
    <property type="match status" value="1"/>
</dbReference>
<proteinExistence type="predicted"/>
<evidence type="ECO:0000259" key="1">
    <source>
        <dbReference type="Pfam" id="PF13649"/>
    </source>
</evidence>
<comment type="caution">
    <text evidence="2">The sequence shown here is derived from an EMBL/GenBank/DDBJ whole genome shotgun (WGS) entry which is preliminary data.</text>
</comment>
<dbReference type="InterPro" id="IPR041698">
    <property type="entry name" value="Methyltransf_25"/>
</dbReference>
<dbReference type="SUPFAM" id="SSF53335">
    <property type="entry name" value="S-adenosyl-L-methionine-dependent methyltransferases"/>
    <property type="match status" value="1"/>
</dbReference>
<sequence length="203" mass="22702">MSAFEDWENRFSSDHYVFGKEANTFLVANADKLPEHGNVLVVADGEGRNGVWLARRGLDVLSLDFSPAAQVKARALADEYGVTMRIERADVHQWAYPEAQFDVVVEIFTQFSDPDQRAQKWAGMLRALKPGGLLILQGYTPKQLEYGTGGPRRLENLYTRALLEGTFTILEKLEIAEEEREVDEGPGHRGMSALIGLTGYKRA</sequence>
<evidence type="ECO:0000313" key="2">
    <source>
        <dbReference type="EMBL" id="TCS64142.1"/>
    </source>
</evidence>